<accession>A0A4D9CX74</accession>
<dbReference type="EMBL" id="SDOX01000138">
    <property type="protein sequence ID" value="TFJ81179.1"/>
    <property type="molecule type" value="Genomic_DNA"/>
</dbReference>
<dbReference type="AlphaFoldDB" id="A0A4D9CX74"/>
<dbReference type="Gene3D" id="3.40.50.1820">
    <property type="entry name" value="alpha/beta hydrolase"/>
    <property type="match status" value="1"/>
</dbReference>
<keyword evidence="3" id="KW-1185">Reference proteome</keyword>
<dbReference type="InterPro" id="IPR029058">
    <property type="entry name" value="AB_hydrolase_fold"/>
</dbReference>
<name>A0A4D9CX74_9STRA</name>
<dbReference type="SUPFAM" id="SSF53474">
    <property type="entry name" value="alpha/beta-Hydrolases"/>
    <property type="match status" value="1"/>
</dbReference>
<dbReference type="OrthoDB" id="44277at2759"/>
<reference evidence="2 3" key="1">
    <citation type="submission" date="2019-01" db="EMBL/GenBank/DDBJ databases">
        <title>Nuclear Genome Assembly of the Microalgal Biofuel strain Nannochloropsis salina CCMP1776.</title>
        <authorList>
            <person name="Hovde B."/>
        </authorList>
    </citation>
    <scope>NUCLEOTIDE SEQUENCE [LARGE SCALE GENOMIC DNA]</scope>
    <source>
        <strain evidence="2 3">CCMP1776</strain>
    </source>
</reference>
<evidence type="ECO:0008006" key="4">
    <source>
        <dbReference type="Google" id="ProtNLM"/>
    </source>
</evidence>
<feature type="region of interest" description="Disordered" evidence="1">
    <location>
        <begin position="97"/>
        <end position="128"/>
    </location>
</feature>
<organism evidence="2 3">
    <name type="scientific">Nannochloropsis salina CCMP1776</name>
    <dbReference type="NCBI Taxonomy" id="1027361"/>
    <lineage>
        <taxon>Eukaryota</taxon>
        <taxon>Sar</taxon>
        <taxon>Stramenopiles</taxon>
        <taxon>Ochrophyta</taxon>
        <taxon>Eustigmatophyceae</taxon>
        <taxon>Eustigmatales</taxon>
        <taxon>Monodopsidaceae</taxon>
        <taxon>Microchloropsis</taxon>
        <taxon>Microchloropsis salina</taxon>
    </lineage>
</organism>
<evidence type="ECO:0000313" key="2">
    <source>
        <dbReference type="EMBL" id="TFJ81179.1"/>
    </source>
</evidence>
<comment type="caution">
    <text evidence="2">The sequence shown here is derived from an EMBL/GenBank/DDBJ whole genome shotgun (WGS) entry which is preliminary data.</text>
</comment>
<feature type="compositionally biased region" description="Basic and acidic residues" evidence="1">
    <location>
        <begin position="97"/>
        <end position="125"/>
    </location>
</feature>
<gene>
    <name evidence="2" type="ORF">NSK_007489</name>
</gene>
<proteinExistence type="predicted"/>
<feature type="non-terminal residue" evidence="2">
    <location>
        <position position="1"/>
    </location>
</feature>
<evidence type="ECO:0000313" key="3">
    <source>
        <dbReference type="Proteomes" id="UP000355283"/>
    </source>
</evidence>
<sequence length="161" mass="17582">DRQCPVLIGESFGGLLAIHVLLALGTGRASALVRSLLLVNPATSFDRTLWPFLVPLFRSLPPSLYPVAVTPVLLSVGPDAVQFQRVFSRIVGQVGKEEGREGGREGGREEWRKEGKERGTGEGGRKGGRKIVARELRGLARCHTQNSDCYFSLPFFSLHAL</sequence>
<evidence type="ECO:0000256" key="1">
    <source>
        <dbReference type="SAM" id="MobiDB-lite"/>
    </source>
</evidence>
<protein>
    <recommendedName>
        <fullName evidence="4">Serine aminopeptidase S33 domain-containing protein</fullName>
    </recommendedName>
</protein>
<dbReference type="Proteomes" id="UP000355283">
    <property type="component" value="Unassembled WGS sequence"/>
</dbReference>